<dbReference type="PANTHER" id="PTHR12932:SF9">
    <property type="entry name" value="TUBULIN POLYMERIZATION-PROMOTING PROTEIN HOMOLOG"/>
    <property type="match status" value="1"/>
</dbReference>
<dbReference type="PANTHER" id="PTHR12932">
    <property type="entry name" value="P25 ALPHA-RELATED"/>
    <property type="match status" value="1"/>
</dbReference>
<gene>
    <name evidence="2" type="ORF">ENH_00068460</name>
</gene>
<name>U6MRX2_9EIME</name>
<dbReference type="Pfam" id="PF05517">
    <property type="entry name" value="p25-alpha"/>
    <property type="match status" value="1"/>
</dbReference>
<dbReference type="InterPro" id="IPR008907">
    <property type="entry name" value="TPP/p25"/>
</dbReference>
<dbReference type="GO" id="GO:0015631">
    <property type="term" value="F:tubulin binding"/>
    <property type="evidence" value="ECO:0007669"/>
    <property type="project" value="InterPro"/>
</dbReference>
<proteinExistence type="inferred from homology"/>
<dbReference type="AlphaFoldDB" id="U6MRX2"/>
<evidence type="ECO:0000256" key="1">
    <source>
        <dbReference type="ARBA" id="ARBA00010994"/>
    </source>
</evidence>
<dbReference type="OrthoDB" id="548799at2759"/>
<dbReference type="EMBL" id="HG722948">
    <property type="protein sequence ID" value="CDJ64405.1"/>
    <property type="molecule type" value="Genomic_DNA"/>
</dbReference>
<dbReference type="Gene3D" id="1.10.238.10">
    <property type="entry name" value="EF-hand"/>
    <property type="match status" value="1"/>
</dbReference>
<sequence>MSLEEAFRVYTKGAAEMDGRTFAKMLKDCGVLSSSSSSSSSKLTAAEADLLFAKVKDRGSKKISFQQFQQALQLLAEKTKMDLQTLQQKLATEGSEGPILTGTKAEKVRFHDDKSTYTGVHKMGGPTTVDDGRVQFNDLSKFCDRSEYDIRGVKKGIIENKTGDSK</sequence>
<comment type="similarity">
    <text evidence="1">Belongs to the TPPP family.</text>
</comment>
<organism evidence="2 3">
    <name type="scientific">Eimeria necatrix</name>
    <dbReference type="NCBI Taxonomy" id="51315"/>
    <lineage>
        <taxon>Eukaryota</taxon>
        <taxon>Sar</taxon>
        <taxon>Alveolata</taxon>
        <taxon>Apicomplexa</taxon>
        <taxon>Conoidasida</taxon>
        <taxon>Coccidia</taxon>
        <taxon>Eucoccidiorida</taxon>
        <taxon>Eimeriorina</taxon>
        <taxon>Eimeriidae</taxon>
        <taxon>Eimeria</taxon>
    </lineage>
</organism>
<dbReference type="InterPro" id="IPR011992">
    <property type="entry name" value="EF-hand-dom_pair"/>
</dbReference>
<reference evidence="2" key="2">
    <citation type="submission" date="2013-10" db="EMBL/GenBank/DDBJ databases">
        <authorList>
            <person name="Aslett M."/>
        </authorList>
    </citation>
    <scope>NUCLEOTIDE SEQUENCE [LARGE SCALE GENOMIC DNA]</scope>
    <source>
        <strain evidence="2">Houghton</strain>
    </source>
</reference>
<dbReference type="Proteomes" id="UP000030754">
    <property type="component" value="Unassembled WGS sequence"/>
</dbReference>
<dbReference type="GeneID" id="25476979"/>
<evidence type="ECO:0000313" key="2">
    <source>
        <dbReference type="EMBL" id="CDJ64405.1"/>
    </source>
</evidence>
<dbReference type="GO" id="GO:0046785">
    <property type="term" value="P:microtubule polymerization"/>
    <property type="evidence" value="ECO:0007669"/>
    <property type="project" value="InterPro"/>
</dbReference>
<dbReference type="GO" id="GO:0001578">
    <property type="term" value="P:microtubule bundle formation"/>
    <property type="evidence" value="ECO:0007669"/>
    <property type="project" value="TreeGrafter"/>
</dbReference>
<dbReference type="GO" id="GO:0032273">
    <property type="term" value="P:positive regulation of protein polymerization"/>
    <property type="evidence" value="ECO:0007669"/>
    <property type="project" value="TreeGrafter"/>
</dbReference>
<keyword evidence="3" id="KW-1185">Reference proteome</keyword>
<evidence type="ECO:0000313" key="3">
    <source>
        <dbReference type="Proteomes" id="UP000030754"/>
    </source>
</evidence>
<protein>
    <submittedName>
        <fullName evidence="2">p25-alpha family protein, related</fullName>
    </submittedName>
</protein>
<dbReference type="GO" id="GO:0005874">
    <property type="term" value="C:microtubule"/>
    <property type="evidence" value="ECO:0007669"/>
    <property type="project" value="TreeGrafter"/>
</dbReference>
<dbReference type="VEuPathDB" id="ToxoDB:ENH_00068460"/>
<reference evidence="2" key="1">
    <citation type="submission" date="2013-10" db="EMBL/GenBank/DDBJ databases">
        <title>Genomic analysis of the causative agents of coccidiosis in chickens.</title>
        <authorList>
            <person name="Reid A.J."/>
            <person name="Blake D."/>
            <person name="Billington K."/>
            <person name="Browne H."/>
            <person name="Dunn M."/>
            <person name="Hung S."/>
            <person name="Kawahara F."/>
            <person name="Miranda-Saavedra D."/>
            <person name="Mourier T."/>
            <person name="Nagra H."/>
            <person name="Otto T.D."/>
            <person name="Rawlings N."/>
            <person name="Sanchez A."/>
            <person name="Sanders M."/>
            <person name="Subramaniam C."/>
            <person name="Tay Y."/>
            <person name="Dear P."/>
            <person name="Doerig C."/>
            <person name="Gruber A."/>
            <person name="Parkinson J."/>
            <person name="Shirley M."/>
            <person name="Wan K.L."/>
            <person name="Berriman M."/>
            <person name="Tomley F."/>
            <person name="Pain A."/>
        </authorList>
    </citation>
    <scope>NUCLEOTIDE SEQUENCE [LARGE SCALE GENOMIC DNA]</scope>
    <source>
        <strain evidence="2">Houghton</strain>
    </source>
</reference>
<dbReference type="RefSeq" id="XP_013432872.1">
    <property type="nucleotide sequence ID" value="XM_013577418.1"/>
</dbReference>
<dbReference type="SUPFAM" id="SSF47473">
    <property type="entry name" value="EF-hand"/>
    <property type="match status" value="1"/>
</dbReference>
<accession>U6MRX2</accession>